<dbReference type="GO" id="GO:0047443">
    <property type="term" value="F:4-hydroxy-4-methyl-2-oxoglutarate aldolase activity"/>
    <property type="evidence" value="ECO:0007669"/>
    <property type="project" value="TreeGrafter"/>
</dbReference>
<gene>
    <name evidence="2" type="ORF">DERYTH_LOCUS1897</name>
</gene>
<keyword evidence="1" id="KW-0460">Magnesium</keyword>
<name>A0A9N8WD99_9GLOM</name>
<dbReference type="Pfam" id="PF03737">
    <property type="entry name" value="RraA-like"/>
    <property type="match status" value="1"/>
</dbReference>
<accession>A0A9N8WD99</accession>
<dbReference type="SUPFAM" id="SSF89562">
    <property type="entry name" value="RraA-like"/>
    <property type="match status" value="1"/>
</dbReference>
<feature type="binding site" evidence="1">
    <location>
        <begin position="105"/>
        <end position="108"/>
    </location>
    <ligand>
        <name>substrate</name>
    </ligand>
</feature>
<proteinExistence type="predicted"/>
<organism evidence="2 3">
    <name type="scientific">Dentiscutata erythropus</name>
    <dbReference type="NCBI Taxonomy" id="1348616"/>
    <lineage>
        <taxon>Eukaryota</taxon>
        <taxon>Fungi</taxon>
        <taxon>Fungi incertae sedis</taxon>
        <taxon>Mucoromycota</taxon>
        <taxon>Glomeromycotina</taxon>
        <taxon>Glomeromycetes</taxon>
        <taxon>Diversisporales</taxon>
        <taxon>Gigasporaceae</taxon>
        <taxon>Dentiscutata</taxon>
    </lineage>
</organism>
<dbReference type="PANTHER" id="PTHR33254">
    <property type="entry name" value="4-HYDROXY-4-METHYL-2-OXOGLUTARATE ALDOLASE 3-RELATED"/>
    <property type="match status" value="1"/>
</dbReference>
<dbReference type="Gene3D" id="3.50.30.40">
    <property type="entry name" value="Ribonuclease E inhibitor RraA/RraA-like"/>
    <property type="match status" value="1"/>
</dbReference>
<dbReference type="InterPro" id="IPR005493">
    <property type="entry name" value="RraA/RraA-like"/>
</dbReference>
<evidence type="ECO:0000256" key="1">
    <source>
        <dbReference type="PIRSR" id="PIRSR605493-1"/>
    </source>
</evidence>
<comment type="caution">
    <text evidence="2">The sequence shown here is derived from an EMBL/GenBank/DDBJ whole genome shotgun (WGS) entry which is preliminary data.</text>
</comment>
<dbReference type="AlphaFoldDB" id="A0A9N8WD99"/>
<sequence>MSESILEGNLEEKLKHLEAFSSCDVADALLKMDNPYGGFLPDIVMFSPEYLAGNSKLIGPVFTVKCVPVSDVTSPKPSQHFADATPANSVVFVSAPPNTINAVWGGLMNTRAKMRGAKGVVVDGRVRDLEELRADGLPIFAKAISVLSAKAFTRPTSFNEPVILNGNYDPQIRINPGDIIIADLNGVVCIPQQDLDRVLELCDKYVAMDQKVKEELLKGTTIEQSFALHRK</sequence>
<dbReference type="PANTHER" id="PTHR33254:SF4">
    <property type="entry name" value="4-HYDROXY-4-METHYL-2-OXOGLUTARATE ALDOLASE 3-RELATED"/>
    <property type="match status" value="1"/>
</dbReference>
<protein>
    <submittedName>
        <fullName evidence="2">10491_t:CDS:1</fullName>
    </submittedName>
</protein>
<dbReference type="GO" id="GO:0008948">
    <property type="term" value="F:oxaloacetate decarboxylase activity"/>
    <property type="evidence" value="ECO:0007669"/>
    <property type="project" value="TreeGrafter"/>
</dbReference>
<feature type="binding site" evidence="1">
    <location>
        <position position="127"/>
    </location>
    <ligand>
        <name>substrate</name>
    </ligand>
</feature>
<dbReference type="CDD" id="cd16841">
    <property type="entry name" value="RraA_family"/>
    <property type="match status" value="1"/>
</dbReference>
<dbReference type="GO" id="GO:0046872">
    <property type="term" value="F:metal ion binding"/>
    <property type="evidence" value="ECO:0007669"/>
    <property type="project" value="UniProtKB-KW"/>
</dbReference>
<reference evidence="2" key="1">
    <citation type="submission" date="2021-06" db="EMBL/GenBank/DDBJ databases">
        <authorList>
            <person name="Kallberg Y."/>
            <person name="Tangrot J."/>
            <person name="Rosling A."/>
        </authorList>
    </citation>
    <scope>NUCLEOTIDE SEQUENCE</scope>
    <source>
        <strain evidence="2">MA453B</strain>
    </source>
</reference>
<feature type="binding site" evidence="1">
    <location>
        <position position="128"/>
    </location>
    <ligand>
        <name>Mg(2+)</name>
        <dbReference type="ChEBI" id="CHEBI:18420"/>
    </ligand>
</feature>
<dbReference type="EMBL" id="CAJVPY010000564">
    <property type="protein sequence ID" value="CAG8480405.1"/>
    <property type="molecule type" value="Genomic_DNA"/>
</dbReference>
<keyword evidence="3" id="KW-1185">Reference proteome</keyword>
<evidence type="ECO:0000313" key="2">
    <source>
        <dbReference type="EMBL" id="CAG8480405.1"/>
    </source>
</evidence>
<dbReference type="OrthoDB" id="1476984at2759"/>
<comment type="cofactor">
    <cofactor evidence="1">
        <name>Mg(2+)</name>
        <dbReference type="ChEBI" id="CHEBI:18420"/>
    </cofactor>
</comment>
<dbReference type="Proteomes" id="UP000789405">
    <property type="component" value="Unassembled WGS sequence"/>
</dbReference>
<evidence type="ECO:0000313" key="3">
    <source>
        <dbReference type="Proteomes" id="UP000789405"/>
    </source>
</evidence>
<dbReference type="InterPro" id="IPR036704">
    <property type="entry name" value="RraA/RraA-like_sf"/>
</dbReference>
<keyword evidence="1" id="KW-0479">Metal-binding</keyword>